<protein>
    <submittedName>
        <fullName evidence="1">Uncharacterized protein</fullName>
    </submittedName>
</protein>
<dbReference type="EMBL" id="MF782455">
    <property type="protein sequence ID" value="ATZ80525.1"/>
    <property type="molecule type" value="Genomic_DNA"/>
</dbReference>
<gene>
    <name evidence="1" type="ORF">BMW23_0473</name>
</gene>
<dbReference type="Proteomes" id="UP000240325">
    <property type="component" value="Segment"/>
</dbReference>
<keyword evidence="2" id="KW-1185">Reference proteome</keyword>
<organism evidence="1">
    <name type="scientific">Bodo saltans virus</name>
    <dbReference type="NCBI Taxonomy" id="2024608"/>
    <lineage>
        <taxon>Viruses</taxon>
        <taxon>Varidnaviria</taxon>
        <taxon>Bamfordvirae</taxon>
        <taxon>Nucleocytoviricota</taxon>
        <taxon>Megaviricetes</taxon>
        <taxon>Imitervirales</taxon>
        <taxon>Mimiviridae</taxon>
        <taxon>Klosneuvirinae</taxon>
        <taxon>Theiavirus</taxon>
        <taxon>Theiavirus salishense</taxon>
    </lineage>
</organism>
<evidence type="ECO:0000313" key="1">
    <source>
        <dbReference type="EMBL" id="ATZ80525.1"/>
    </source>
</evidence>
<name>A0A2H4UUM4_9VIRU</name>
<sequence>MFKKDIELYQYCMNKYYFGICNCIGRYNKYMMIFNQSSKYYNAKMDEHCCKNYNDYVKFTLN</sequence>
<reference evidence="1" key="1">
    <citation type="journal article" date="2017" name="Elife">
        <title>The kinetoplastid-infecting Bodo saltans virus (BsV), a window into the most abundant giant viruses in the sea.</title>
        <authorList>
            <person name="Deeg C.M."/>
            <person name="Chow C.-E.T."/>
            <person name="Suttle C.A."/>
        </authorList>
    </citation>
    <scope>NUCLEOTIDE SEQUENCE</scope>
    <source>
        <strain evidence="1">NG1</strain>
    </source>
</reference>
<evidence type="ECO:0000313" key="2">
    <source>
        <dbReference type="Proteomes" id="UP000240325"/>
    </source>
</evidence>
<proteinExistence type="predicted"/>
<accession>A0A2H4UUM4</accession>